<reference evidence="9 10" key="1">
    <citation type="journal article" date="2014" name="Int. J. Syst. Evol. Microbiol.">
        <title>Complete genome sequence of Corynebacterium casei LMG S-19264T (=DSM 44701T), isolated from a smear-ripened cheese.</title>
        <authorList>
            <consortium name="US DOE Joint Genome Institute (JGI-PGF)"/>
            <person name="Walter F."/>
            <person name="Albersmeier A."/>
            <person name="Kalinowski J."/>
            <person name="Ruckert C."/>
        </authorList>
    </citation>
    <scope>NUCLEOTIDE SEQUENCE [LARGE SCALE GENOMIC DNA]</scope>
    <source>
        <strain evidence="9 10">CGMCC 1.7286</strain>
    </source>
</reference>
<dbReference type="PANTHER" id="PTHR30269">
    <property type="entry name" value="TRANSMEMBRANE PROTEIN YFCA"/>
    <property type="match status" value="1"/>
</dbReference>
<evidence type="ECO:0000313" key="10">
    <source>
        <dbReference type="Proteomes" id="UP000599578"/>
    </source>
</evidence>
<keyword evidence="4 8" id="KW-1003">Cell membrane</keyword>
<feature type="transmembrane region" description="Helical" evidence="8">
    <location>
        <begin position="75"/>
        <end position="92"/>
    </location>
</feature>
<dbReference type="Pfam" id="PF01925">
    <property type="entry name" value="TauE"/>
    <property type="match status" value="1"/>
</dbReference>
<organism evidence="9 10">
    <name type="scientific">Marinobacterium nitratireducens</name>
    <dbReference type="NCBI Taxonomy" id="518897"/>
    <lineage>
        <taxon>Bacteria</taxon>
        <taxon>Pseudomonadati</taxon>
        <taxon>Pseudomonadota</taxon>
        <taxon>Gammaproteobacteria</taxon>
        <taxon>Oceanospirillales</taxon>
        <taxon>Oceanospirillaceae</taxon>
        <taxon>Marinobacterium</taxon>
    </lineage>
</organism>
<comment type="similarity">
    <text evidence="2 8">Belongs to the 4-toluene sulfonate uptake permease (TSUP) (TC 2.A.102) family.</text>
</comment>
<evidence type="ECO:0000256" key="2">
    <source>
        <dbReference type="ARBA" id="ARBA00009142"/>
    </source>
</evidence>
<dbReference type="EMBL" id="BMLT01000010">
    <property type="protein sequence ID" value="GGO86238.1"/>
    <property type="molecule type" value="Genomic_DNA"/>
</dbReference>
<keyword evidence="6 8" id="KW-1133">Transmembrane helix</keyword>
<dbReference type="Proteomes" id="UP000599578">
    <property type="component" value="Unassembled WGS sequence"/>
</dbReference>
<evidence type="ECO:0000256" key="1">
    <source>
        <dbReference type="ARBA" id="ARBA00004651"/>
    </source>
</evidence>
<evidence type="ECO:0000256" key="7">
    <source>
        <dbReference type="ARBA" id="ARBA00023136"/>
    </source>
</evidence>
<accession>A0A917ZM23</accession>
<protein>
    <recommendedName>
        <fullName evidence="8">Probable membrane transporter protein</fullName>
    </recommendedName>
</protein>
<evidence type="ECO:0000256" key="8">
    <source>
        <dbReference type="RuleBase" id="RU363041"/>
    </source>
</evidence>
<name>A0A917ZM23_9GAMM</name>
<keyword evidence="3" id="KW-0813">Transport</keyword>
<dbReference type="AlphaFoldDB" id="A0A917ZM23"/>
<feature type="transmembrane region" description="Helical" evidence="8">
    <location>
        <begin position="173"/>
        <end position="193"/>
    </location>
</feature>
<comment type="subcellular location">
    <subcellularLocation>
        <location evidence="1 8">Cell membrane</location>
        <topology evidence="1 8">Multi-pass membrane protein</topology>
    </subcellularLocation>
</comment>
<dbReference type="InterPro" id="IPR052017">
    <property type="entry name" value="TSUP"/>
</dbReference>
<comment type="caution">
    <text evidence="9">The sequence shown here is derived from an EMBL/GenBank/DDBJ whole genome shotgun (WGS) entry which is preliminary data.</text>
</comment>
<feature type="transmembrane region" description="Helical" evidence="8">
    <location>
        <begin position="229"/>
        <end position="247"/>
    </location>
</feature>
<keyword evidence="5 8" id="KW-0812">Transmembrane</keyword>
<dbReference type="PANTHER" id="PTHR30269:SF37">
    <property type="entry name" value="MEMBRANE TRANSPORTER PROTEIN"/>
    <property type="match status" value="1"/>
</dbReference>
<gene>
    <name evidence="9" type="ORF">GCM10011348_36630</name>
</gene>
<evidence type="ECO:0000256" key="5">
    <source>
        <dbReference type="ARBA" id="ARBA00022692"/>
    </source>
</evidence>
<evidence type="ECO:0000313" key="9">
    <source>
        <dbReference type="EMBL" id="GGO86238.1"/>
    </source>
</evidence>
<keyword evidence="7 8" id="KW-0472">Membrane</keyword>
<keyword evidence="10" id="KW-1185">Reference proteome</keyword>
<evidence type="ECO:0000256" key="6">
    <source>
        <dbReference type="ARBA" id="ARBA00022989"/>
    </source>
</evidence>
<evidence type="ECO:0000256" key="4">
    <source>
        <dbReference type="ARBA" id="ARBA00022475"/>
    </source>
</evidence>
<dbReference type="InterPro" id="IPR002781">
    <property type="entry name" value="TM_pro_TauE-like"/>
</dbReference>
<proteinExistence type="inferred from homology"/>
<feature type="transmembrane region" description="Helical" evidence="8">
    <location>
        <begin position="134"/>
        <end position="153"/>
    </location>
</feature>
<sequence length="251" mass="26318">MAFGDLNLTLLLFLALASYIQATTGFAFGLIVMASVTALGLASIETTAFIISVLSLVNTVTTLKGGLWRQLNKRAFGWILLGSAPATFAGLWLLDYSSDGQKGLLQIILGVSLVGSSLMMMYRVTQLERPSPVTAFAASGVLAGLMGGLFSTAGPPISFMMYRQPDSIAAIRATLLCLFSVAAVLRIGAVAAIGSVNESMIALSVTGAPVVWLGALVARRFPPPLSNEALRRIAFGILLFSGVFLTIKGLV</sequence>
<dbReference type="GO" id="GO:0005886">
    <property type="term" value="C:plasma membrane"/>
    <property type="evidence" value="ECO:0007669"/>
    <property type="project" value="UniProtKB-SubCell"/>
</dbReference>
<evidence type="ECO:0000256" key="3">
    <source>
        <dbReference type="ARBA" id="ARBA00022448"/>
    </source>
</evidence>
<feature type="transmembrane region" description="Helical" evidence="8">
    <location>
        <begin position="104"/>
        <end position="122"/>
    </location>
</feature>
<feature type="transmembrane region" description="Helical" evidence="8">
    <location>
        <begin position="200"/>
        <end position="217"/>
    </location>
</feature>